<feature type="transmembrane region" description="Helical" evidence="1">
    <location>
        <begin position="128"/>
        <end position="152"/>
    </location>
</feature>
<reference evidence="4" key="1">
    <citation type="submission" date="2017-08" db="EMBL/GenBank/DDBJ databases">
        <title>A dynamic microbial community with high functional redundancy inhabits the cold, oxic subseafloor aquifer.</title>
        <authorList>
            <person name="Tully B.J."/>
            <person name="Wheat C.G."/>
            <person name="Glazer B.T."/>
            <person name="Huber J.A."/>
        </authorList>
    </citation>
    <scope>NUCLEOTIDE SEQUENCE [LARGE SCALE GENOMIC DNA]</scope>
</reference>
<dbReference type="Pfam" id="PF00561">
    <property type="entry name" value="Abhydrolase_1"/>
    <property type="match status" value="1"/>
</dbReference>
<comment type="caution">
    <text evidence="3">The sequence shown here is derived from an EMBL/GenBank/DDBJ whole genome shotgun (WGS) entry which is preliminary data.</text>
</comment>
<name>A0A2A5B7I1_9GAMM</name>
<dbReference type="PANTHER" id="PTHR43798:SF33">
    <property type="entry name" value="HYDROLASE, PUTATIVE (AFU_ORTHOLOGUE AFUA_2G14860)-RELATED"/>
    <property type="match status" value="1"/>
</dbReference>
<feature type="transmembrane region" description="Helical" evidence="1">
    <location>
        <begin position="20"/>
        <end position="41"/>
    </location>
</feature>
<keyword evidence="1" id="KW-0472">Membrane</keyword>
<evidence type="ECO:0000259" key="2">
    <source>
        <dbReference type="Pfam" id="PF00561"/>
    </source>
</evidence>
<dbReference type="AlphaFoldDB" id="A0A2A5B7I1"/>
<keyword evidence="1" id="KW-1133">Transmembrane helix</keyword>
<sequence>MNIHLRAISAIVKKDVLELLPLVIITIVAFLLQSIIAVTNYEGDADFWATLQANFYWIGYFLGTLLMVSVLQQDPAASLNHDWLTRPIARRDWLLAKLLFLMLTICIPVVLSRFLINLSSGYDFGLSMSYALGIEKLPGVLPIPLFFAIALLTPSLRKAIFLVMLVLFVFLIPAWSATRPLLEKIGINLGSAEFTGMGWVQSMPMLAAGISGSLLIYWFFYCRRDVRRAYFVFCASIAIFFFTVFPPSSLYNWNKAIALHEFMYNGKDESLEDALVLKFTQACFPAAIGGNNANSGQNDLVLAQAFWFDKLRNMSDAGGLTFATTVRARNSLVSWHQSITRNSELPIDWRIDHLYSKARYSADSLNEDVILRRSPTAVNRYAPMDSTQTDYWLIPPELVNVLANDSSTRLTIEYDMAILSPKPYELKTDGNRYDFPELGSCKAEIDENANSIEVECVKAGTRPELMSAQLIGLDDSRVDSANWSNFTADWLEVFGRTQSKLTLESPDLVDSTSVMLIAYNVERIVHKEITSEGMLGESLDICSLPGDEQFAAIERSNWSDKSPHEVSSVAVDRGVRVEVLDWRNGETKDAPNIFLLPGLGATVHSFDEVAPKLAEKYNVVGMTRRGAGASSTPDHGYDIARLSQDVLEVLDTLEIESPILVGMSIAGEELSYLGANFPDRFSGLVYLDAAYDRTLPANKKYRDLNLLLPGSLPMRPQEGTSYQAMQQYAERRGRPRNIPEGEIIASYDLTSGQIKHNSLYLDAVMMGLQAPDYKNIAVPALGVYALAGSPEFMMESWYDENDPVIQQAVQELYQIERGKVAAIELFDTEIPDSEVLILEDGYHWVFLSHEQEVLTAIDEFIKQLTDQTLQ</sequence>
<dbReference type="GO" id="GO:0016020">
    <property type="term" value="C:membrane"/>
    <property type="evidence" value="ECO:0007669"/>
    <property type="project" value="TreeGrafter"/>
</dbReference>
<evidence type="ECO:0000256" key="1">
    <source>
        <dbReference type="SAM" id="Phobius"/>
    </source>
</evidence>
<proteinExistence type="predicted"/>
<dbReference type="SUPFAM" id="SSF53474">
    <property type="entry name" value="alpha/beta-Hydrolases"/>
    <property type="match status" value="1"/>
</dbReference>
<feature type="domain" description="AB hydrolase-1" evidence="2">
    <location>
        <begin position="591"/>
        <end position="849"/>
    </location>
</feature>
<feature type="transmembrane region" description="Helical" evidence="1">
    <location>
        <begin position="159"/>
        <end position="178"/>
    </location>
</feature>
<dbReference type="InterPro" id="IPR029058">
    <property type="entry name" value="AB_hydrolase_fold"/>
</dbReference>
<evidence type="ECO:0000313" key="3">
    <source>
        <dbReference type="EMBL" id="PCJ27462.1"/>
    </source>
</evidence>
<evidence type="ECO:0000313" key="4">
    <source>
        <dbReference type="Proteomes" id="UP000218327"/>
    </source>
</evidence>
<dbReference type="EMBL" id="NVVJ01000006">
    <property type="protein sequence ID" value="PCJ27462.1"/>
    <property type="molecule type" value="Genomic_DNA"/>
</dbReference>
<protein>
    <recommendedName>
        <fullName evidence="2">AB hydrolase-1 domain-containing protein</fullName>
    </recommendedName>
</protein>
<feature type="transmembrane region" description="Helical" evidence="1">
    <location>
        <begin position="93"/>
        <end position="116"/>
    </location>
</feature>
<keyword evidence="1" id="KW-0812">Transmembrane</keyword>
<feature type="transmembrane region" description="Helical" evidence="1">
    <location>
        <begin position="228"/>
        <end position="245"/>
    </location>
</feature>
<dbReference type="InterPro" id="IPR000073">
    <property type="entry name" value="AB_hydrolase_1"/>
</dbReference>
<organism evidence="3 4">
    <name type="scientific">SAR86 cluster bacterium</name>
    <dbReference type="NCBI Taxonomy" id="2030880"/>
    <lineage>
        <taxon>Bacteria</taxon>
        <taxon>Pseudomonadati</taxon>
        <taxon>Pseudomonadota</taxon>
        <taxon>Gammaproteobacteria</taxon>
        <taxon>SAR86 cluster</taxon>
    </lineage>
</organism>
<dbReference type="PANTHER" id="PTHR43798">
    <property type="entry name" value="MONOACYLGLYCEROL LIPASE"/>
    <property type="match status" value="1"/>
</dbReference>
<feature type="transmembrane region" description="Helical" evidence="1">
    <location>
        <begin position="198"/>
        <end position="221"/>
    </location>
</feature>
<accession>A0A2A5B7I1</accession>
<gene>
    <name evidence="3" type="ORF">COA96_02895</name>
</gene>
<dbReference type="Proteomes" id="UP000218327">
    <property type="component" value="Unassembled WGS sequence"/>
</dbReference>
<dbReference type="InterPro" id="IPR050266">
    <property type="entry name" value="AB_hydrolase_sf"/>
</dbReference>
<feature type="transmembrane region" description="Helical" evidence="1">
    <location>
        <begin position="53"/>
        <end position="72"/>
    </location>
</feature>
<dbReference type="Gene3D" id="3.40.50.1820">
    <property type="entry name" value="alpha/beta hydrolase"/>
    <property type="match status" value="1"/>
</dbReference>